<protein>
    <submittedName>
        <fullName evidence="4">Rhodanese domain-containing protein</fullName>
    </submittedName>
</protein>
<dbReference type="Proteomes" id="UP000887578">
    <property type="component" value="Unplaced"/>
</dbReference>
<evidence type="ECO:0000313" key="3">
    <source>
        <dbReference type="Proteomes" id="UP000887578"/>
    </source>
</evidence>
<reference evidence="4" key="1">
    <citation type="submission" date="2022-11" db="UniProtKB">
        <authorList>
            <consortium name="WormBaseParasite"/>
        </authorList>
    </citation>
    <scope>IDENTIFICATION</scope>
</reference>
<feature type="compositionally biased region" description="Polar residues" evidence="1">
    <location>
        <begin position="67"/>
        <end position="76"/>
    </location>
</feature>
<organism evidence="3 4">
    <name type="scientific">Panagrolaimus davidi</name>
    <dbReference type="NCBI Taxonomy" id="227884"/>
    <lineage>
        <taxon>Eukaryota</taxon>
        <taxon>Metazoa</taxon>
        <taxon>Ecdysozoa</taxon>
        <taxon>Nematoda</taxon>
        <taxon>Chromadorea</taxon>
        <taxon>Rhabditida</taxon>
        <taxon>Tylenchina</taxon>
        <taxon>Panagrolaimomorpha</taxon>
        <taxon>Panagrolaimoidea</taxon>
        <taxon>Panagrolaimidae</taxon>
        <taxon>Panagrolaimus</taxon>
    </lineage>
</organism>
<dbReference type="PROSITE" id="PS50206">
    <property type="entry name" value="RHODANESE_3"/>
    <property type="match status" value="1"/>
</dbReference>
<feature type="domain" description="Rhodanese" evidence="2">
    <location>
        <begin position="96"/>
        <end position="121"/>
    </location>
</feature>
<proteinExistence type="predicted"/>
<feature type="region of interest" description="Disordered" evidence="1">
    <location>
        <begin position="19"/>
        <end position="81"/>
    </location>
</feature>
<sequence>MCSTLYETEMQRFFYAKSSPITSSSSPRSNILLSSTSSSTDSAVSSSSSVSPSSCESIIDSDMGSPNADQPHQQQHVPPEYGEIALKELADLIRNSARNLLIMDCRNFVDYNHCHIAKSINTLYSRIMRKRLVDNKVTFNHKLYPKAS</sequence>
<dbReference type="AlphaFoldDB" id="A0A914Q4H8"/>
<keyword evidence="3" id="KW-1185">Reference proteome</keyword>
<dbReference type="Gene3D" id="3.40.250.10">
    <property type="entry name" value="Rhodanese-like domain"/>
    <property type="match status" value="1"/>
</dbReference>
<evidence type="ECO:0000313" key="4">
    <source>
        <dbReference type="WBParaSite" id="PDA_v2.g22070.t1"/>
    </source>
</evidence>
<dbReference type="InterPro" id="IPR036873">
    <property type="entry name" value="Rhodanese-like_dom_sf"/>
</dbReference>
<evidence type="ECO:0000259" key="2">
    <source>
        <dbReference type="PROSITE" id="PS50206"/>
    </source>
</evidence>
<dbReference type="WBParaSite" id="PDA_v2.g22070.t1">
    <property type="protein sequence ID" value="PDA_v2.g22070.t1"/>
    <property type="gene ID" value="PDA_v2.g22070"/>
</dbReference>
<accession>A0A914Q4H8</accession>
<dbReference type="InterPro" id="IPR001763">
    <property type="entry name" value="Rhodanese-like_dom"/>
</dbReference>
<evidence type="ECO:0000256" key="1">
    <source>
        <dbReference type="SAM" id="MobiDB-lite"/>
    </source>
</evidence>
<dbReference type="SUPFAM" id="SSF52821">
    <property type="entry name" value="Rhodanese/Cell cycle control phosphatase"/>
    <property type="match status" value="1"/>
</dbReference>
<name>A0A914Q4H8_9BILA</name>
<feature type="compositionally biased region" description="Low complexity" evidence="1">
    <location>
        <begin position="19"/>
        <end position="62"/>
    </location>
</feature>